<dbReference type="Proteomes" id="UP001214301">
    <property type="component" value="Chromosome"/>
</dbReference>
<dbReference type="InterPro" id="IPR036291">
    <property type="entry name" value="NAD(P)-bd_dom_sf"/>
</dbReference>
<proteinExistence type="inferred from homology"/>
<gene>
    <name evidence="3" type="ORF">PMC74_03850</name>
</gene>
<organism evidence="3 4">
    <name type="scientific">Pseudomonas capeferrum</name>
    <dbReference type="NCBI Taxonomy" id="1495066"/>
    <lineage>
        <taxon>Bacteria</taxon>
        <taxon>Pseudomonadati</taxon>
        <taxon>Pseudomonadota</taxon>
        <taxon>Gammaproteobacteria</taxon>
        <taxon>Pseudomonadales</taxon>
        <taxon>Pseudomonadaceae</taxon>
        <taxon>Pseudomonas</taxon>
    </lineage>
</organism>
<dbReference type="PANTHER" id="PTHR44196:SF1">
    <property type="entry name" value="DEHYDROGENASE_REDUCTASE SDR FAMILY MEMBER 7B"/>
    <property type="match status" value="1"/>
</dbReference>
<sequence length="232" mass="25142">MNRARSVWVTGATNGLGLALVQQLLEQGHRVAASGRECEALDTLGERYGTQLLRLPGQLQALDQVEAASKLLLGNWGSLDCLIINAGTGEYVADAIPDVELFEAIAASNLLASEQCLASALPLLTKGEAPQVMAILNRYSASQLFAPTQVSSGFNSTAQWFREQRQVLDQLQISLTVVAPQSLKTPVTPAQAMPEMWTAQSAAEELLRRLPLREPELVLETLDPSSLWPLPR</sequence>
<evidence type="ECO:0000256" key="1">
    <source>
        <dbReference type="ARBA" id="ARBA00006484"/>
    </source>
</evidence>
<dbReference type="PANTHER" id="PTHR44196">
    <property type="entry name" value="DEHYDROGENASE/REDUCTASE SDR FAMILY MEMBER 7B"/>
    <property type="match status" value="1"/>
</dbReference>
<reference evidence="3 4" key="1">
    <citation type="journal article" date="2020" name="Front. Microbiol.">
        <title>Toward Biorecycling: Isolation of a Soil Bacterium That Grows on a Polyurethane Oligomer and Monomer.</title>
        <authorList>
            <person name="Espinosa M.J.C."/>
            <person name="Blanco A.C."/>
            <person name="Schmidgall T."/>
            <person name="Atanasoff-Kardjalieff A.K."/>
            <person name="Kappelmeyer U."/>
            <person name="Tischler D."/>
            <person name="Pieper D.H."/>
            <person name="Heipieper H.J."/>
            <person name="Eberlein C."/>
        </authorList>
    </citation>
    <scope>NUCLEOTIDE SEQUENCE [LARGE SCALE GENOMIC DNA]</scope>
    <source>
        <strain evidence="3 4">TDA1</strain>
    </source>
</reference>
<comment type="similarity">
    <text evidence="1">Belongs to the short-chain dehydrogenases/reductases (SDR) family.</text>
</comment>
<dbReference type="SUPFAM" id="SSF51735">
    <property type="entry name" value="NAD(P)-binding Rossmann-fold domains"/>
    <property type="match status" value="1"/>
</dbReference>
<evidence type="ECO:0000256" key="2">
    <source>
        <dbReference type="ARBA" id="ARBA00023002"/>
    </source>
</evidence>
<protein>
    <submittedName>
        <fullName evidence="3">SDR family NAD(P)-dependent oxidoreductase</fullName>
    </submittedName>
</protein>
<dbReference type="RefSeq" id="WP_271909852.1">
    <property type="nucleotide sequence ID" value="NZ_CP116669.1"/>
</dbReference>
<keyword evidence="2" id="KW-0560">Oxidoreductase</keyword>
<dbReference type="InterPro" id="IPR002347">
    <property type="entry name" value="SDR_fam"/>
</dbReference>
<evidence type="ECO:0000313" key="3">
    <source>
        <dbReference type="EMBL" id="WCI01038.1"/>
    </source>
</evidence>
<dbReference type="PRINTS" id="PR00081">
    <property type="entry name" value="GDHRDH"/>
</dbReference>
<dbReference type="EMBL" id="CP116669">
    <property type="protein sequence ID" value="WCI01038.1"/>
    <property type="molecule type" value="Genomic_DNA"/>
</dbReference>
<keyword evidence="4" id="KW-1185">Reference proteome</keyword>
<name>A0ABY7RB57_9PSED</name>
<accession>A0ABY7RB57</accession>
<dbReference type="Pfam" id="PF00106">
    <property type="entry name" value="adh_short"/>
    <property type="match status" value="1"/>
</dbReference>
<evidence type="ECO:0000313" key="4">
    <source>
        <dbReference type="Proteomes" id="UP001214301"/>
    </source>
</evidence>
<dbReference type="Gene3D" id="3.40.50.720">
    <property type="entry name" value="NAD(P)-binding Rossmann-like Domain"/>
    <property type="match status" value="1"/>
</dbReference>